<gene>
    <name evidence="1" type="ORF">EXY23_23655</name>
</gene>
<evidence type="ECO:0000313" key="1">
    <source>
        <dbReference type="EMBL" id="TCZ54233.1"/>
    </source>
</evidence>
<evidence type="ECO:0000313" key="2">
    <source>
        <dbReference type="Proteomes" id="UP000295023"/>
    </source>
</evidence>
<reference evidence="1 2" key="1">
    <citation type="submission" date="2019-03" db="EMBL/GenBank/DDBJ databases">
        <title>Paracraurococcus aquatilis NE82 genome sequence.</title>
        <authorList>
            <person name="Zhao Y."/>
            <person name="Du Z."/>
        </authorList>
    </citation>
    <scope>NUCLEOTIDE SEQUENCE [LARGE SCALE GENOMIC DNA]</scope>
    <source>
        <strain evidence="1 2">NE82</strain>
    </source>
</reference>
<accession>A0A4R4D6U8</accession>
<dbReference type="EMBL" id="SKBM01000034">
    <property type="protein sequence ID" value="TCZ54233.1"/>
    <property type="molecule type" value="Genomic_DNA"/>
</dbReference>
<dbReference type="SUPFAM" id="SSF56059">
    <property type="entry name" value="Glutathione synthetase ATP-binding domain-like"/>
    <property type="match status" value="1"/>
</dbReference>
<dbReference type="RefSeq" id="WP_132295760.1">
    <property type="nucleotide sequence ID" value="NZ_SKBM01000034.1"/>
</dbReference>
<sequence>MTLSASPPEPPRKRLRRLRAALGQAATWAATRSVAIRARDAFANARWTRQGGGEVLVIRHPVRMPFFYHGFLHWLALNLPAQRRHFRLALLPAGLSPSPLPGLLVPWLQDPIEAWSEEVYAQAVALTAAADAAGIGVVNRPERLSNIRKSRTAALLAPLGIRTPRMLRLTCRAALEEALDSLPRPFFIRDDASHNGRMRLLGPGDSVAWEELAEIGAPVAIEFIDTRGPDGLYRKFRYQAAGTFGIAVHQVTSCHWEVRGHNKRRDVPAYREEAAFLAQPDPNHAVLQRARAALGLDFVAFDYAYDRDGRLTVWEANGYPSLFFGRPEPGLRFRDAPVHRSFAAMLGLYLDRLGRPVPEMVDMLRRYAPESETVLARLDASIGWQQRLLPAATMPR</sequence>
<name>A0A4R4D6U8_9PROT</name>
<protein>
    <recommendedName>
        <fullName evidence="3">ATP-grasp domain-containing protein</fullName>
    </recommendedName>
</protein>
<dbReference type="AlphaFoldDB" id="A0A4R4D6U8"/>
<dbReference type="Proteomes" id="UP000295023">
    <property type="component" value="Unassembled WGS sequence"/>
</dbReference>
<dbReference type="OrthoDB" id="460582at2"/>
<organism evidence="1 2">
    <name type="scientific">Roseicella aquatilis</name>
    <dbReference type="NCBI Taxonomy" id="2527868"/>
    <lineage>
        <taxon>Bacteria</taxon>
        <taxon>Pseudomonadati</taxon>
        <taxon>Pseudomonadota</taxon>
        <taxon>Alphaproteobacteria</taxon>
        <taxon>Acetobacterales</taxon>
        <taxon>Roseomonadaceae</taxon>
        <taxon>Roseicella</taxon>
    </lineage>
</organism>
<evidence type="ECO:0008006" key="3">
    <source>
        <dbReference type="Google" id="ProtNLM"/>
    </source>
</evidence>
<comment type="caution">
    <text evidence="1">The sequence shown here is derived from an EMBL/GenBank/DDBJ whole genome shotgun (WGS) entry which is preliminary data.</text>
</comment>
<proteinExistence type="predicted"/>
<keyword evidence="2" id="KW-1185">Reference proteome</keyword>